<protein>
    <recommendedName>
        <fullName evidence="3">Phosphonate metabolism protein</fullName>
    </recommendedName>
</protein>
<dbReference type="Gene3D" id="3.90.1140.10">
    <property type="entry name" value="Cyclic phosphodiesterase"/>
    <property type="match status" value="1"/>
</dbReference>
<keyword evidence="2" id="KW-1185">Reference proteome</keyword>
<dbReference type="AlphaFoldDB" id="A0A255XI38"/>
<gene>
    <name evidence="1" type="ORF">CHR90_16740</name>
</gene>
<organism evidence="1 2">
    <name type="scientific">Elstera cyanobacteriorum</name>
    <dbReference type="NCBI Taxonomy" id="2022747"/>
    <lineage>
        <taxon>Bacteria</taxon>
        <taxon>Pseudomonadati</taxon>
        <taxon>Pseudomonadota</taxon>
        <taxon>Alphaproteobacteria</taxon>
        <taxon>Rhodospirillales</taxon>
        <taxon>Rhodospirillaceae</taxon>
        <taxon>Elstera</taxon>
    </lineage>
</organism>
<evidence type="ECO:0008006" key="3">
    <source>
        <dbReference type="Google" id="ProtNLM"/>
    </source>
</evidence>
<dbReference type="OrthoDB" id="4954742at2"/>
<reference evidence="1 2" key="1">
    <citation type="submission" date="2017-07" db="EMBL/GenBank/DDBJ databases">
        <title>Elstera cyanobacteriorum sp. nov., a novel bacterium isolated from cyanobacterial aggregates in a eutrophic lake.</title>
        <authorList>
            <person name="Cai H."/>
        </authorList>
    </citation>
    <scope>NUCLEOTIDE SEQUENCE [LARGE SCALE GENOMIC DNA]</scope>
    <source>
        <strain evidence="1 2">TH019</strain>
    </source>
</reference>
<dbReference type="RefSeq" id="WP_094410276.1">
    <property type="nucleotide sequence ID" value="NZ_BMJZ01000003.1"/>
</dbReference>
<dbReference type="Pfam" id="PF06299">
    <property type="entry name" value="DUF1045"/>
    <property type="match status" value="1"/>
</dbReference>
<accession>A0A255XI38</accession>
<dbReference type="Proteomes" id="UP000216361">
    <property type="component" value="Unassembled WGS sequence"/>
</dbReference>
<proteinExistence type="predicted"/>
<dbReference type="EMBL" id="NOXS01000035">
    <property type="protein sequence ID" value="OYQ16639.1"/>
    <property type="molecule type" value="Genomic_DNA"/>
</dbReference>
<evidence type="ECO:0000313" key="1">
    <source>
        <dbReference type="EMBL" id="OYQ16639.1"/>
    </source>
</evidence>
<dbReference type="InterPro" id="IPR009389">
    <property type="entry name" value="DUF1045"/>
</dbReference>
<evidence type="ECO:0000313" key="2">
    <source>
        <dbReference type="Proteomes" id="UP000216361"/>
    </source>
</evidence>
<sequence length="226" mass="25068">MTPHRVALYWTPPDASPLAEFAARWLGRDTLGRWVPPLRLGFDPAAWEAMTEAPRRYGFHATLKAPFRLAENASLEAVERAAEVLARQLSPLPLALTVEALGAFLALRPVDPPDALAALAGRCVEALDRFRAPLTEAEIAKRGPNLSPRQQEHLRRWGYPYVFDDFRLHLTLTGPLAEPIRADVLARLRAALTPLLPPTALLADLCLFIEPKPGEPLVLYRRIVLG</sequence>
<comment type="caution">
    <text evidence="1">The sequence shown here is derived from an EMBL/GenBank/DDBJ whole genome shotgun (WGS) entry which is preliminary data.</text>
</comment>
<name>A0A255XI38_9PROT</name>
<dbReference type="PIRSF" id="PIRSF033328">
    <property type="entry name" value="Phest_Mll4975"/>
    <property type="match status" value="1"/>
</dbReference>